<keyword evidence="3" id="KW-1133">Transmembrane helix</keyword>
<dbReference type="EMBL" id="JASCTH010000017">
    <property type="protein sequence ID" value="MDI6101913.1"/>
    <property type="molecule type" value="Genomic_DNA"/>
</dbReference>
<dbReference type="Proteomes" id="UP001241758">
    <property type="component" value="Unassembled WGS sequence"/>
</dbReference>
<reference evidence="5 6" key="1">
    <citation type="submission" date="2023-05" db="EMBL/GenBank/DDBJ databases">
        <title>Actinoplanes sp. NEAU-A12 genome sequencing.</title>
        <authorList>
            <person name="Wang Z.-S."/>
        </authorList>
    </citation>
    <scope>NUCLEOTIDE SEQUENCE [LARGE SCALE GENOMIC DNA]</scope>
    <source>
        <strain evidence="5 6">NEAU-A12</strain>
    </source>
</reference>
<evidence type="ECO:0000313" key="5">
    <source>
        <dbReference type="EMBL" id="MDI6101913.1"/>
    </source>
</evidence>
<keyword evidence="6" id="KW-1185">Reference proteome</keyword>
<feature type="coiled-coil region" evidence="1">
    <location>
        <begin position="152"/>
        <end position="191"/>
    </location>
</feature>
<keyword evidence="3" id="KW-0472">Membrane</keyword>
<dbReference type="Pfam" id="PF22888">
    <property type="entry name" value="FIMAH"/>
    <property type="match status" value="1"/>
</dbReference>
<keyword evidence="1" id="KW-0175">Coiled coil</keyword>
<evidence type="ECO:0000313" key="6">
    <source>
        <dbReference type="Proteomes" id="UP001241758"/>
    </source>
</evidence>
<evidence type="ECO:0000256" key="2">
    <source>
        <dbReference type="SAM" id="MobiDB-lite"/>
    </source>
</evidence>
<sequence length="216" mass="22754">MPEPHDPHQPTAEMPVVEPRGVYRAVHHRRTALIAAACAAVALVVLAVWLFSGDDEPAPRAPAAAPTVDSTTTAAPTVDFAPTVDAAPRLNSAPAAAPTEATPSPSETAESEAPSPTTAPTRRPAQPAELIAALAAVVDSLEDREQLDDDDADALNRRLEQAANRLARGDAKGASRKIDDFTRKLRDLREDDDLSDEAFNLLNGGAGQLGALLPRR</sequence>
<gene>
    <name evidence="5" type="ORF">QLQ12_25170</name>
</gene>
<feature type="region of interest" description="Disordered" evidence="2">
    <location>
        <begin position="94"/>
        <end position="125"/>
    </location>
</feature>
<evidence type="ECO:0000259" key="4">
    <source>
        <dbReference type="Pfam" id="PF22888"/>
    </source>
</evidence>
<feature type="transmembrane region" description="Helical" evidence="3">
    <location>
        <begin position="32"/>
        <end position="51"/>
    </location>
</feature>
<feature type="domain" description="FIMAH" evidence="4">
    <location>
        <begin position="131"/>
        <end position="209"/>
    </location>
</feature>
<protein>
    <recommendedName>
        <fullName evidence="4">FIMAH domain-containing protein</fullName>
    </recommendedName>
</protein>
<dbReference type="RefSeq" id="WP_282762912.1">
    <property type="nucleotide sequence ID" value="NZ_JASCTH010000017.1"/>
</dbReference>
<proteinExistence type="predicted"/>
<organism evidence="5 6">
    <name type="scientific">Actinoplanes sandaracinus</name>
    <dbReference type="NCBI Taxonomy" id="3045177"/>
    <lineage>
        <taxon>Bacteria</taxon>
        <taxon>Bacillati</taxon>
        <taxon>Actinomycetota</taxon>
        <taxon>Actinomycetes</taxon>
        <taxon>Micromonosporales</taxon>
        <taxon>Micromonosporaceae</taxon>
        <taxon>Actinoplanes</taxon>
    </lineage>
</organism>
<name>A0ABT6WQ88_9ACTN</name>
<comment type="caution">
    <text evidence="5">The sequence shown here is derived from an EMBL/GenBank/DDBJ whole genome shotgun (WGS) entry which is preliminary data.</text>
</comment>
<feature type="region of interest" description="Disordered" evidence="2">
    <location>
        <begin position="57"/>
        <end position="79"/>
    </location>
</feature>
<evidence type="ECO:0000256" key="3">
    <source>
        <dbReference type="SAM" id="Phobius"/>
    </source>
</evidence>
<evidence type="ECO:0000256" key="1">
    <source>
        <dbReference type="SAM" id="Coils"/>
    </source>
</evidence>
<accession>A0ABT6WQ88</accession>
<dbReference type="InterPro" id="IPR054470">
    <property type="entry name" value="FIMAH_dom"/>
</dbReference>
<keyword evidence="3" id="KW-0812">Transmembrane</keyword>